<dbReference type="Proteomes" id="UP000789375">
    <property type="component" value="Unassembled WGS sequence"/>
</dbReference>
<evidence type="ECO:0000313" key="1">
    <source>
        <dbReference type="EMBL" id="CAG8682823.1"/>
    </source>
</evidence>
<gene>
    <name evidence="1" type="ORF">FMOSSE_LOCUS12979</name>
</gene>
<dbReference type="EMBL" id="CAJVPP010006918">
    <property type="protein sequence ID" value="CAG8682823.1"/>
    <property type="molecule type" value="Genomic_DNA"/>
</dbReference>
<comment type="caution">
    <text evidence="1">The sequence shown here is derived from an EMBL/GenBank/DDBJ whole genome shotgun (WGS) entry which is preliminary data.</text>
</comment>
<organism evidence="1 2">
    <name type="scientific">Funneliformis mosseae</name>
    <name type="common">Endomycorrhizal fungus</name>
    <name type="synonym">Glomus mosseae</name>
    <dbReference type="NCBI Taxonomy" id="27381"/>
    <lineage>
        <taxon>Eukaryota</taxon>
        <taxon>Fungi</taxon>
        <taxon>Fungi incertae sedis</taxon>
        <taxon>Mucoromycota</taxon>
        <taxon>Glomeromycotina</taxon>
        <taxon>Glomeromycetes</taxon>
        <taxon>Glomerales</taxon>
        <taxon>Glomeraceae</taxon>
        <taxon>Funneliformis</taxon>
    </lineage>
</organism>
<dbReference type="AlphaFoldDB" id="A0A9N9EN96"/>
<proteinExistence type="predicted"/>
<accession>A0A9N9EN96</accession>
<sequence>MNRKNQFLEMMSDNVRGINQKLKINLENNSNDQIDSNITNHLITHLNSNNSSNQIIRNRNKWWLGRKRIEDISNLANQSGLKDIGCANISQNNPLEVDEFLIIFSNQKLCLRKILAMYKSISEKHSFISRSVDNIDLLSYISVTLFIDIYGRSFFTNDCLASGKLFTHITLKEVVYHLKKSSITFHNNSMLTLDSNSLQIYNFLNNSNTQAQFTSIFHNQNHTSLDNE</sequence>
<evidence type="ECO:0000313" key="2">
    <source>
        <dbReference type="Proteomes" id="UP000789375"/>
    </source>
</evidence>
<keyword evidence="2" id="KW-1185">Reference proteome</keyword>
<protein>
    <submittedName>
        <fullName evidence="1">9843_t:CDS:1</fullName>
    </submittedName>
</protein>
<name>A0A9N9EN96_FUNMO</name>
<reference evidence="1" key="1">
    <citation type="submission" date="2021-06" db="EMBL/GenBank/DDBJ databases">
        <authorList>
            <person name="Kallberg Y."/>
            <person name="Tangrot J."/>
            <person name="Rosling A."/>
        </authorList>
    </citation>
    <scope>NUCLEOTIDE SEQUENCE</scope>
    <source>
        <strain evidence="1">87-6 pot B 2015</strain>
    </source>
</reference>